<evidence type="ECO:0000256" key="3">
    <source>
        <dbReference type="ARBA" id="ARBA00022448"/>
    </source>
</evidence>
<evidence type="ECO:0000256" key="5">
    <source>
        <dbReference type="ARBA" id="ARBA00022989"/>
    </source>
</evidence>
<dbReference type="PATRIC" id="fig|1029756.8.peg.3244"/>
<dbReference type="EMBL" id="CP006912">
    <property type="protein sequence ID" value="AHB50385.1"/>
    <property type="molecule type" value="Genomic_DNA"/>
</dbReference>
<evidence type="ECO:0000256" key="6">
    <source>
        <dbReference type="ARBA" id="ARBA00023136"/>
    </source>
</evidence>
<feature type="transmembrane region" description="Helical" evidence="8">
    <location>
        <begin position="475"/>
        <end position="497"/>
    </location>
</feature>
<dbReference type="Proteomes" id="UP000018542">
    <property type="component" value="Chromosome"/>
</dbReference>
<dbReference type="InterPro" id="IPR038377">
    <property type="entry name" value="Na/Glc_symporter_sf"/>
</dbReference>
<feature type="transmembrane region" description="Helical" evidence="8">
    <location>
        <begin position="447"/>
        <end position="469"/>
    </location>
</feature>
<feature type="transmembrane region" description="Helical" evidence="8">
    <location>
        <begin position="504"/>
        <end position="523"/>
    </location>
</feature>
<name>V5SJW4_9HYPH</name>
<keyword evidence="3" id="KW-0813">Transport</keyword>
<protein>
    <recommendedName>
        <fullName evidence="11">Sodium:solute symporter</fullName>
    </recommendedName>
</protein>
<dbReference type="PROSITE" id="PS50283">
    <property type="entry name" value="NA_SOLUT_SYMP_3"/>
    <property type="match status" value="1"/>
</dbReference>
<feature type="transmembrane region" description="Helical" evidence="8">
    <location>
        <begin position="110"/>
        <end position="128"/>
    </location>
</feature>
<dbReference type="HOGENOM" id="CLU_437290_0_0_5"/>
<evidence type="ECO:0000256" key="4">
    <source>
        <dbReference type="ARBA" id="ARBA00022692"/>
    </source>
</evidence>
<evidence type="ECO:0000256" key="8">
    <source>
        <dbReference type="SAM" id="Phobius"/>
    </source>
</evidence>
<sequence>MNGTVFPGLSAAGRALPVALLAALPGLVFAAGYDHLAYGVGLLAGVVLAGLLIAPRLAEAAAPTISSAIREKFGAVAARLASALVALVAMPLLAADFALAGLVFERGLGIAPVFAVLAMLALVVLLGLMRDARTLAVLSAAAWLLLAASIFVPLVLIAFVAEGGATLPVTAYGLLMQDLQGVEETLIERGLVDFDTFSAHAAPFIRLIERDVFALVVTLTLGIAALPHLASTLAQTRNPAVTRFAGAWAALFVMILMLGMPALAVYAKHAIYSAIANDTPLASLPHWLEAPLAAGVAHVHGTSLHLFEQVASAAQAGSRTAAAVADAISAGAGSQWQALDPDVQQVMFAAATQHALDPQAFSAWEVYRGTVLPAAAAVAGNDGAILMQSGLVIEPLGFLLIVAGLTGFPAAVLGLMALAFATAALAVSASLVRAVANAVPDRADGRVLTFPGIMLALAVSVIAVGAAVFVTMDLVTLVVSALAIAAAGLFPALALGLAWRRATAAGVIAAMIAGAGVSGYYTAATQLFPVAFYTTWPTLSNASEYAIEEFETLTVEAREAETGAERTQAAAALEDLARGSATRAGLANWAGIDSPSSGIFGVLAGLVALILVSLVTPSRRGRAQP</sequence>
<reference evidence="9 10" key="1">
    <citation type="journal article" date="2014" name="Genome Announc.">
        <title>Complete Genome Sequence of Hyphomicrobium nitrativorans Strain NL23, a Denitrifying Bacterium Isolated from Biofilm of a Methanol-Fed Denitrification System Treating Seawater at the Montreal Biodome.</title>
        <authorList>
            <person name="Martineau C."/>
            <person name="Villeneuve C."/>
            <person name="Mauffrey F."/>
            <person name="Villemur R."/>
        </authorList>
    </citation>
    <scope>NUCLEOTIDE SEQUENCE [LARGE SCALE GENOMIC DNA]</scope>
    <source>
        <strain evidence="9">NL23</strain>
    </source>
</reference>
<dbReference type="Gene3D" id="1.20.1730.10">
    <property type="entry name" value="Sodium/glucose cotransporter"/>
    <property type="match status" value="1"/>
</dbReference>
<keyword evidence="10" id="KW-1185">Reference proteome</keyword>
<comment type="subcellular location">
    <subcellularLocation>
        <location evidence="1">Membrane</location>
        <topology evidence="1">Multi-pass membrane protein</topology>
    </subcellularLocation>
</comment>
<dbReference type="Pfam" id="PF00474">
    <property type="entry name" value="SSF"/>
    <property type="match status" value="1"/>
</dbReference>
<organism evidence="9 10">
    <name type="scientific">Hyphomicrobium nitrativorans NL23</name>
    <dbReference type="NCBI Taxonomy" id="1029756"/>
    <lineage>
        <taxon>Bacteria</taxon>
        <taxon>Pseudomonadati</taxon>
        <taxon>Pseudomonadota</taxon>
        <taxon>Alphaproteobacteria</taxon>
        <taxon>Hyphomicrobiales</taxon>
        <taxon>Hyphomicrobiaceae</taxon>
        <taxon>Hyphomicrobium</taxon>
    </lineage>
</organism>
<feature type="transmembrane region" description="Helical" evidence="8">
    <location>
        <begin position="135"/>
        <end position="161"/>
    </location>
</feature>
<evidence type="ECO:0000256" key="1">
    <source>
        <dbReference type="ARBA" id="ARBA00004141"/>
    </source>
</evidence>
<dbReference type="STRING" id="1029756.W911_15570"/>
<dbReference type="InterPro" id="IPR001734">
    <property type="entry name" value="Na/solute_symporter"/>
</dbReference>
<evidence type="ECO:0000313" key="10">
    <source>
        <dbReference type="Proteomes" id="UP000018542"/>
    </source>
</evidence>
<dbReference type="AlphaFoldDB" id="V5SJW4"/>
<dbReference type="GO" id="GO:0022857">
    <property type="term" value="F:transmembrane transporter activity"/>
    <property type="evidence" value="ECO:0007669"/>
    <property type="project" value="InterPro"/>
</dbReference>
<feature type="transmembrane region" description="Helical" evidence="8">
    <location>
        <begin position="598"/>
        <end position="616"/>
    </location>
</feature>
<accession>V5SJW4</accession>
<evidence type="ECO:0000256" key="2">
    <source>
        <dbReference type="ARBA" id="ARBA00006434"/>
    </source>
</evidence>
<dbReference type="InterPro" id="IPR050277">
    <property type="entry name" value="Sodium:Solute_Symporter"/>
</dbReference>
<feature type="transmembrane region" description="Helical" evidence="8">
    <location>
        <begin position="40"/>
        <end position="59"/>
    </location>
</feature>
<feature type="transmembrane region" description="Helical" evidence="8">
    <location>
        <begin position="245"/>
        <end position="267"/>
    </location>
</feature>
<feature type="transmembrane region" description="Helical" evidence="8">
    <location>
        <begin position="396"/>
        <end position="427"/>
    </location>
</feature>
<feature type="transmembrane region" description="Helical" evidence="8">
    <location>
        <begin position="212"/>
        <end position="233"/>
    </location>
</feature>
<evidence type="ECO:0008006" key="11">
    <source>
        <dbReference type="Google" id="ProtNLM"/>
    </source>
</evidence>
<dbReference type="PANTHER" id="PTHR48086">
    <property type="entry name" value="SODIUM/PROLINE SYMPORTER-RELATED"/>
    <property type="match status" value="1"/>
</dbReference>
<dbReference type="GO" id="GO:0005886">
    <property type="term" value="C:plasma membrane"/>
    <property type="evidence" value="ECO:0007669"/>
    <property type="project" value="TreeGrafter"/>
</dbReference>
<dbReference type="RefSeq" id="WP_023788416.1">
    <property type="nucleotide sequence ID" value="NC_022997.1"/>
</dbReference>
<keyword evidence="4 8" id="KW-0812">Transmembrane</keyword>
<evidence type="ECO:0000256" key="7">
    <source>
        <dbReference type="RuleBase" id="RU362091"/>
    </source>
</evidence>
<evidence type="ECO:0000313" key="9">
    <source>
        <dbReference type="EMBL" id="AHB50385.1"/>
    </source>
</evidence>
<dbReference type="KEGG" id="hni:W911_15570"/>
<keyword evidence="5 8" id="KW-1133">Transmembrane helix</keyword>
<keyword evidence="6 8" id="KW-0472">Membrane</keyword>
<gene>
    <name evidence="9" type="ORF">W911_15570</name>
</gene>
<comment type="similarity">
    <text evidence="2 7">Belongs to the sodium:solute symporter (SSF) (TC 2.A.21) family.</text>
</comment>
<dbReference type="PANTHER" id="PTHR48086:SF5">
    <property type="entry name" value="NA(+):SOLUTE SYMPORTER (SSF FAMILY)"/>
    <property type="match status" value="1"/>
</dbReference>
<feature type="transmembrane region" description="Helical" evidence="8">
    <location>
        <begin position="80"/>
        <end position="104"/>
    </location>
</feature>
<proteinExistence type="inferred from homology"/>